<dbReference type="AlphaFoldDB" id="A0A495JRH7"/>
<reference evidence="2 3" key="1">
    <citation type="submission" date="2018-10" db="EMBL/GenBank/DDBJ databases">
        <title>Sequencing the genomes of 1000 actinobacteria strains.</title>
        <authorList>
            <person name="Klenk H.-P."/>
        </authorList>
    </citation>
    <scope>NUCLEOTIDE SEQUENCE [LARGE SCALE GENOMIC DNA]</scope>
    <source>
        <strain evidence="2 3">DSM 45175</strain>
    </source>
</reference>
<name>A0A495JRH7_9ACTN</name>
<dbReference type="Proteomes" id="UP000277671">
    <property type="component" value="Unassembled WGS sequence"/>
</dbReference>
<feature type="domain" description="Pyrrolo-quinoline quinone repeat" evidence="1">
    <location>
        <begin position="95"/>
        <end position="320"/>
    </location>
</feature>
<dbReference type="Pfam" id="PF13360">
    <property type="entry name" value="PQQ_2"/>
    <property type="match status" value="1"/>
</dbReference>
<dbReference type="InterPro" id="IPR002372">
    <property type="entry name" value="PQQ_rpt_dom"/>
</dbReference>
<evidence type="ECO:0000259" key="1">
    <source>
        <dbReference type="Pfam" id="PF13360"/>
    </source>
</evidence>
<dbReference type="RefSeq" id="WP_121158907.1">
    <property type="nucleotide sequence ID" value="NZ_RBKT01000001.1"/>
</dbReference>
<dbReference type="InterPro" id="IPR015943">
    <property type="entry name" value="WD40/YVTN_repeat-like_dom_sf"/>
</dbReference>
<sequence length="479" mass="51735">MTTDSPVMIDLGVARDVPEVEPRPTLTWRRLRPVALALAAVLLLSTGGSGLPPAPALVMVAALPYRPSSPFPLFNHQGLLLTEDRLLTATYDSTSASWRIEAYELERGRSVWTYGIPGGLENIPSMRHQAGLVLLTGPRPDGTAGMRTVAIDALTGAERWSLPHQVYTVTDDDTVLAVDEVYPADAAMTEDSVPEGEYIYVAPWGQRFSQPPSGMLVASITLSSGMVRWRSGLVANVQTDAGSRFGDRGPGGADQGADLLAVVTTGAVELWDPRTGAVRHRFPAAHPETWLQLDRDLLLVQHTEDEVTAYSTVDYRRLWAAPVSQNGSFGFCTTTGLICDTPPTEQWVVDPATGARTWQILRQHRLVAAPGQLLETVPNDWGNGRPLRTVDPLTGESRIDLADWRTVSSGRNGAFLLSTGKVSSGPTWFGLLGPDAAAPVPLGQVPVGVTDCELSTTVIACNTYSDGLHVWRYRAGLRR</sequence>
<evidence type="ECO:0000313" key="3">
    <source>
        <dbReference type="Proteomes" id="UP000277671"/>
    </source>
</evidence>
<dbReference type="SUPFAM" id="SSF50998">
    <property type="entry name" value="Quinoprotein alcohol dehydrogenase-like"/>
    <property type="match status" value="1"/>
</dbReference>
<dbReference type="OrthoDB" id="3326598at2"/>
<dbReference type="EMBL" id="RBKT01000001">
    <property type="protein sequence ID" value="RKR90669.1"/>
    <property type="molecule type" value="Genomic_DNA"/>
</dbReference>
<comment type="caution">
    <text evidence="2">The sequence shown here is derived from an EMBL/GenBank/DDBJ whole genome shotgun (WGS) entry which is preliminary data.</text>
</comment>
<dbReference type="Gene3D" id="2.130.10.10">
    <property type="entry name" value="YVTN repeat-like/Quinoprotein amine dehydrogenase"/>
    <property type="match status" value="1"/>
</dbReference>
<protein>
    <submittedName>
        <fullName evidence="2">Putative pyrroloquinoline-quinone binding quinoprotein</fullName>
    </submittedName>
</protein>
<accession>A0A495JRH7</accession>
<keyword evidence="3" id="KW-1185">Reference proteome</keyword>
<proteinExistence type="predicted"/>
<gene>
    <name evidence="2" type="ORF">BDK92_5048</name>
</gene>
<evidence type="ECO:0000313" key="2">
    <source>
        <dbReference type="EMBL" id="RKR90669.1"/>
    </source>
</evidence>
<dbReference type="InterPro" id="IPR011047">
    <property type="entry name" value="Quinoprotein_ADH-like_sf"/>
</dbReference>
<organism evidence="2 3">
    <name type="scientific">Micromonospora pisi</name>
    <dbReference type="NCBI Taxonomy" id="589240"/>
    <lineage>
        <taxon>Bacteria</taxon>
        <taxon>Bacillati</taxon>
        <taxon>Actinomycetota</taxon>
        <taxon>Actinomycetes</taxon>
        <taxon>Micromonosporales</taxon>
        <taxon>Micromonosporaceae</taxon>
        <taxon>Micromonospora</taxon>
    </lineage>
</organism>